<dbReference type="RefSeq" id="WP_323869262.1">
    <property type="nucleotide sequence ID" value="NZ_JACXBF010000345.1"/>
</dbReference>
<reference evidence="2" key="1">
    <citation type="submission" date="2020-09" db="EMBL/GenBank/DDBJ databases">
        <authorList>
            <person name="Palma L."/>
            <person name="Caballero P."/>
            <person name="Berry C."/>
            <person name="Del Valle E."/>
        </authorList>
    </citation>
    <scope>NUCLEOTIDE SEQUENCE</scope>
    <source>
        <strain evidence="2">M</strain>
    </source>
</reference>
<evidence type="ECO:0000313" key="2">
    <source>
        <dbReference type="EMBL" id="MBD2801567.1"/>
    </source>
</evidence>
<gene>
    <name evidence="2" type="ORF">ID854_14190</name>
</gene>
<feature type="region of interest" description="Disordered" evidence="1">
    <location>
        <begin position="1"/>
        <end position="34"/>
    </location>
</feature>
<accession>A0AAW3YVQ2</accession>
<sequence>MQALCRPHPQNGRPPSGKPADVRPLPKGKTVTKSDCSTYHGKKWPLYCLWLPSKKILKVRIGVLGSRRGLNR</sequence>
<reference evidence="2" key="2">
    <citation type="journal article" date="2024" name="Toxins">
        <title>Genome Sequence Analysis of Native Xenorhabdus Strains Isolated from Entomopathogenic Nematodes in Argentina.</title>
        <authorList>
            <person name="Palma L."/>
            <person name="Frizzo L."/>
            <person name="Kaiser S."/>
            <person name="Berry C."/>
            <person name="Caballero P."/>
            <person name="Bode H.B."/>
            <person name="Del Valle E.E."/>
        </authorList>
    </citation>
    <scope>NUCLEOTIDE SEQUENCE</scope>
    <source>
        <strain evidence="2">M</strain>
    </source>
</reference>
<proteinExistence type="predicted"/>
<name>A0AAW3YVQ2_9GAMM</name>
<dbReference type="Proteomes" id="UP001193920">
    <property type="component" value="Unassembled WGS sequence"/>
</dbReference>
<dbReference type="EMBL" id="JACXBF010000345">
    <property type="protein sequence ID" value="MBD2801567.1"/>
    <property type="molecule type" value="Genomic_DNA"/>
</dbReference>
<comment type="caution">
    <text evidence="2">The sequence shown here is derived from an EMBL/GenBank/DDBJ whole genome shotgun (WGS) entry which is preliminary data.</text>
</comment>
<organism evidence="2">
    <name type="scientific">Xenorhabdus szentirmaii</name>
    <dbReference type="NCBI Taxonomy" id="290112"/>
    <lineage>
        <taxon>Bacteria</taxon>
        <taxon>Pseudomonadati</taxon>
        <taxon>Pseudomonadota</taxon>
        <taxon>Gammaproteobacteria</taxon>
        <taxon>Enterobacterales</taxon>
        <taxon>Morganellaceae</taxon>
        <taxon>Xenorhabdus</taxon>
    </lineage>
</organism>
<evidence type="ECO:0000256" key="1">
    <source>
        <dbReference type="SAM" id="MobiDB-lite"/>
    </source>
</evidence>
<dbReference type="AlphaFoldDB" id="A0AAW3YVQ2"/>
<protein>
    <submittedName>
        <fullName evidence="2">Uncharacterized protein</fullName>
    </submittedName>
</protein>